<dbReference type="EMBL" id="CP048409">
    <property type="protein sequence ID" value="QIA09126.1"/>
    <property type="molecule type" value="Genomic_DNA"/>
</dbReference>
<accession>A0A6C0RGK8</accession>
<dbReference type="KEGG" id="drc:G0Q07_15995"/>
<organism evidence="2 3">
    <name type="scientific">Draconibacterium halophilum</name>
    <dbReference type="NCBI Taxonomy" id="2706887"/>
    <lineage>
        <taxon>Bacteria</taxon>
        <taxon>Pseudomonadati</taxon>
        <taxon>Bacteroidota</taxon>
        <taxon>Bacteroidia</taxon>
        <taxon>Marinilabiliales</taxon>
        <taxon>Prolixibacteraceae</taxon>
        <taxon>Draconibacterium</taxon>
    </lineage>
</organism>
<dbReference type="AlphaFoldDB" id="A0A6C0RGK8"/>
<evidence type="ECO:0000313" key="2">
    <source>
        <dbReference type="EMBL" id="QIA09126.1"/>
    </source>
</evidence>
<keyword evidence="3" id="KW-1185">Reference proteome</keyword>
<sequence length="384" mass="43744">MKKILIKNKALFILPLVLLPFLILIFWVLGGGGAKEEKEKLAQSPNKGINYDLPDADNSIEIYDKMEAYQKDDQQVAEVPEVNVNDTTQPKEVSLLDTIEQDNTLLDENADQKEILAHIRNKEKQLQQELQGEPEVRKNVKTTSIQHQNKLKEPIVKNQVKTTKSIGSTTPTTGIEELDEIIDQNMVLNRKNDSLKYTLQQAQGRLQQIEAIQNRSFTLEKKRSSGFNREEKTEHDLIKAEIYETATVLNGNRVKLRLLEDTRINALKMPRNTFIYGICKIKNERLLIEITQMPVQENFVPVKLAIYDLDGLEGLYVPDNAARKVYQEVSASTNTSSLMGVTNNPLTYTGIRAADRAAQTMLKRVRLKKVTVKKNTLVYIINQK</sequence>
<dbReference type="InterPro" id="IPR055407">
    <property type="entry name" value="TraM_C"/>
</dbReference>
<evidence type="ECO:0000313" key="3">
    <source>
        <dbReference type="Proteomes" id="UP000474630"/>
    </source>
</evidence>
<proteinExistence type="predicted"/>
<gene>
    <name evidence="2" type="primary">traM</name>
    <name evidence="2" type="ORF">G0Q07_15995</name>
</gene>
<feature type="domain" description="Conjugative transposon TraM C-terminal" evidence="1">
    <location>
        <begin position="238"/>
        <end position="380"/>
    </location>
</feature>
<name>A0A6C0RGK8_9BACT</name>
<reference evidence="2 3" key="1">
    <citation type="submission" date="2020-02" db="EMBL/GenBank/DDBJ databases">
        <title>Genome sequencing for Draconibacterium sp. strain M1.</title>
        <authorList>
            <person name="Park S.-J."/>
        </authorList>
    </citation>
    <scope>NUCLEOTIDE SEQUENCE [LARGE SCALE GENOMIC DNA]</scope>
    <source>
        <strain evidence="2 3">M1</strain>
    </source>
</reference>
<evidence type="ECO:0000259" key="1">
    <source>
        <dbReference type="Pfam" id="PF12508"/>
    </source>
</evidence>
<dbReference type="Proteomes" id="UP000474630">
    <property type="component" value="Chromosome"/>
</dbReference>
<protein>
    <submittedName>
        <fullName evidence="2">Conjugative transposon protein TraM</fullName>
    </submittedName>
</protein>
<dbReference type="RefSeq" id="WP_163348061.1">
    <property type="nucleotide sequence ID" value="NZ_CP048409.1"/>
</dbReference>
<dbReference type="Pfam" id="PF12508">
    <property type="entry name" value="Transposon_TraM"/>
    <property type="match status" value="1"/>
</dbReference>